<feature type="compositionally biased region" description="Low complexity" evidence="2">
    <location>
        <begin position="113"/>
        <end position="122"/>
    </location>
</feature>
<evidence type="ECO:0000313" key="3">
    <source>
        <dbReference type="Ensembl" id="ENSSRHP00000041014.1"/>
    </source>
</evidence>
<accession>A0A673IIU6</accession>
<evidence type="ECO:0000256" key="1">
    <source>
        <dbReference type="ARBA" id="ARBA00004123"/>
    </source>
</evidence>
<dbReference type="Proteomes" id="UP000472270">
    <property type="component" value="Unassembled WGS sequence"/>
</dbReference>
<reference evidence="3" key="1">
    <citation type="submission" date="2025-08" db="UniProtKB">
        <authorList>
            <consortium name="Ensembl"/>
        </authorList>
    </citation>
    <scope>IDENTIFICATION</scope>
</reference>
<dbReference type="GO" id="GO:0030182">
    <property type="term" value="P:neuron differentiation"/>
    <property type="evidence" value="ECO:0007669"/>
    <property type="project" value="TreeGrafter"/>
</dbReference>
<sequence length="223" mass="24174">MSYPQGYLYQPPGSLALYSCPLAAPRSEELVRSSSGSAFSPYPGSAAFTASASGFSSPLPYSTDPATGFPSYMVNSLFRFRPQASLWSLAEIATSDPKQQQQQQQNCPPGVGLLTSTASSASPTGAVYPATSILGRPLYYTSPFYSNYTNYGNFSPLQGQGILRYNSSGEGLLHKQSGEPLLKTNPNQTEQHFRASNAESKKEKWSEFLRHNSQSGLDELLID</sequence>
<dbReference type="AlphaFoldDB" id="A0A673IIU6"/>
<comment type="subcellular location">
    <subcellularLocation>
        <location evidence="1">Nucleus</location>
    </subcellularLocation>
</comment>
<dbReference type="GO" id="GO:0000978">
    <property type="term" value="F:RNA polymerase II cis-regulatory region sequence-specific DNA binding"/>
    <property type="evidence" value="ECO:0007669"/>
    <property type="project" value="TreeGrafter"/>
</dbReference>
<dbReference type="PANTHER" id="PTHR11211:SF15">
    <property type="entry name" value="IROQUOIS-CLASS HOMEODOMAIN PROTEIN IRX-2"/>
    <property type="match status" value="1"/>
</dbReference>
<feature type="region of interest" description="Disordered" evidence="2">
    <location>
        <begin position="95"/>
        <end position="123"/>
    </location>
</feature>
<organism evidence="3 4">
    <name type="scientific">Sinocyclocheilus rhinocerous</name>
    <dbReference type="NCBI Taxonomy" id="307959"/>
    <lineage>
        <taxon>Eukaryota</taxon>
        <taxon>Metazoa</taxon>
        <taxon>Chordata</taxon>
        <taxon>Craniata</taxon>
        <taxon>Vertebrata</taxon>
        <taxon>Euteleostomi</taxon>
        <taxon>Actinopterygii</taxon>
        <taxon>Neopterygii</taxon>
        <taxon>Teleostei</taxon>
        <taxon>Ostariophysi</taxon>
        <taxon>Cypriniformes</taxon>
        <taxon>Cyprinidae</taxon>
        <taxon>Cyprininae</taxon>
        <taxon>Sinocyclocheilus</taxon>
    </lineage>
</organism>
<dbReference type="PANTHER" id="PTHR11211">
    <property type="entry name" value="IROQUOIS-CLASS HOMEODOMAIN PROTEIN IRX"/>
    <property type="match status" value="1"/>
</dbReference>
<proteinExistence type="predicted"/>
<name>A0A673IIU6_9TELE</name>
<dbReference type="GO" id="GO:0048468">
    <property type="term" value="P:cell development"/>
    <property type="evidence" value="ECO:0007669"/>
    <property type="project" value="TreeGrafter"/>
</dbReference>
<dbReference type="GO" id="GO:0000981">
    <property type="term" value="F:DNA-binding transcription factor activity, RNA polymerase II-specific"/>
    <property type="evidence" value="ECO:0007669"/>
    <property type="project" value="TreeGrafter"/>
</dbReference>
<dbReference type="Ensembl" id="ENSSRHT00000042186.1">
    <property type="protein sequence ID" value="ENSSRHP00000041014.1"/>
    <property type="gene ID" value="ENSSRHG00000020851.1"/>
</dbReference>
<protein>
    <submittedName>
        <fullName evidence="3">Iroquois homeobox 2a</fullName>
    </submittedName>
</protein>
<reference evidence="3" key="2">
    <citation type="submission" date="2025-09" db="UniProtKB">
        <authorList>
            <consortium name="Ensembl"/>
        </authorList>
    </citation>
    <scope>IDENTIFICATION</scope>
</reference>
<evidence type="ECO:0000256" key="2">
    <source>
        <dbReference type="SAM" id="MobiDB-lite"/>
    </source>
</evidence>
<evidence type="ECO:0000313" key="4">
    <source>
        <dbReference type="Proteomes" id="UP000472270"/>
    </source>
</evidence>
<dbReference type="GO" id="GO:0005634">
    <property type="term" value="C:nucleus"/>
    <property type="evidence" value="ECO:0007669"/>
    <property type="project" value="UniProtKB-SubCell"/>
</dbReference>
<keyword evidence="4" id="KW-1185">Reference proteome</keyword>